<reference evidence="2" key="1">
    <citation type="journal article" date="2020" name="bioRxiv">
        <title>Comparative genomics of Chlamydomonas.</title>
        <authorList>
            <person name="Craig R.J."/>
            <person name="Hasan A.R."/>
            <person name="Ness R.W."/>
            <person name="Keightley P.D."/>
        </authorList>
    </citation>
    <scope>NUCLEOTIDE SEQUENCE</scope>
    <source>
        <strain evidence="2">CCAP 11/70</strain>
    </source>
</reference>
<organism evidence="2 3">
    <name type="scientific">Edaphochlamys debaryana</name>
    <dbReference type="NCBI Taxonomy" id="47281"/>
    <lineage>
        <taxon>Eukaryota</taxon>
        <taxon>Viridiplantae</taxon>
        <taxon>Chlorophyta</taxon>
        <taxon>core chlorophytes</taxon>
        <taxon>Chlorophyceae</taxon>
        <taxon>CS clade</taxon>
        <taxon>Chlamydomonadales</taxon>
        <taxon>Chlamydomonadales incertae sedis</taxon>
        <taxon>Edaphochlamys</taxon>
    </lineage>
</organism>
<name>A0A835XZI6_9CHLO</name>
<accession>A0A835XZI6</accession>
<sequence length="352" mass="37232">MLATQNMCVFGGGGLCRLNPSFLTSLAAPTTDTAKLIALTEAMTYKCGTYTDADSCNSDSRCSMVGGTCRSNDWGDARWYKGKGYCEGSLVDKQLGCLGSTSKDSCTGGCAWKTVDELSAVLARNGSPSEAAEIKRGLYMDILGLSIPGIEAQKNSGACTAAVLWSADFDAIVAKGVRANNGSQQYDYRVIFRAIQGDLVGNCSGAGTSLSRQADCTWARSNPGACASVGSYCEYRWISPSSGFCRAVDPLIDPQDPFYKAYREASNTCYKVAFSDCLSTGGPINLGVTPWETLLTTLPSITGGATEGTPSPAPKPKPTSSPGKKETAAPPPRRSMRSYPPFRRAPPIARKL</sequence>
<dbReference type="Proteomes" id="UP000612055">
    <property type="component" value="Unassembled WGS sequence"/>
</dbReference>
<protein>
    <submittedName>
        <fullName evidence="2">Uncharacterized protein</fullName>
    </submittedName>
</protein>
<gene>
    <name evidence="2" type="ORF">HYH03_008800</name>
</gene>
<evidence type="ECO:0000313" key="2">
    <source>
        <dbReference type="EMBL" id="KAG2492885.1"/>
    </source>
</evidence>
<evidence type="ECO:0000256" key="1">
    <source>
        <dbReference type="SAM" id="MobiDB-lite"/>
    </source>
</evidence>
<proteinExistence type="predicted"/>
<feature type="region of interest" description="Disordered" evidence="1">
    <location>
        <begin position="300"/>
        <end position="352"/>
    </location>
</feature>
<keyword evidence="3" id="KW-1185">Reference proteome</keyword>
<dbReference type="EMBL" id="JAEHOE010000041">
    <property type="protein sequence ID" value="KAG2492885.1"/>
    <property type="molecule type" value="Genomic_DNA"/>
</dbReference>
<dbReference type="AlphaFoldDB" id="A0A835XZI6"/>
<evidence type="ECO:0000313" key="3">
    <source>
        <dbReference type="Proteomes" id="UP000612055"/>
    </source>
</evidence>
<comment type="caution">
    <text evidence="2">The sequence shown here is derived from an EMBL/GenBank/DDBJ whole genome shotgun (WGS) entry which is preliminary data.</text>
</comment>